<dbReference type="EMBL" id="JANEYG010000021">
    <property type="protein sequence ID" value="KAJ8918932.1"/>
    <property type="molecule type" value="Genomic_DNA"/>
</dbReference>
<dbReference type="AlphaFoldDB" id="A0AAV8VX51"/>
<feature type="region of interest" description="Disordered" evidence="1">
    <location>
        <begin position="44"/>
        <end position="77"/>
    </location>
</feature>
<name>A0AAV8VX51_9CUCU</name>
<organism evidence="2 3">
    <name type="scientific">Exocentrus adspersus</name>
    <dbReference type="NCBI Taxonomy" id="1586481"/>
    <lineage>
        <taxon>Eukaryota</taxon>
        <taxon>Metazoa</taxon>
        <taxon>Ecdysozoa</taxon>
        <taxon>Arthropoda</taxon>
        <taxon>Hexapoda</taxon>
        <taxon>Insecta</taxon>
        <taxon>Pterygota</taxon>
        <taxon>Neoptera</taxon>
        <taxon>Endopterygota</taxon>
        <taxon>Coleoptera</taxon>
        <taxon>Polyphaga</taxon>
        <taxon>Cucujiformia</taxon>
        <taxon>Chrysomeloidea</taxon>
        <taxon>Cerambycidae</taxon>
        <taxon>Lamiinae</taxon>
        <taxon>Acanthocinini</taxon>
        <taxon>Exocentrus</taxon>
    </lineage>
</organism>
<reference evidence="2 3" key="1">
    <citation type="journal article" date="2023" name="Insect Mol. Biol.">
        <title>Genome sequencing provides insights into the evolution of gene families encoding plant cell wall-degrading enzymes in longhorned beetles.</title>
        <authorList>
            <person name="Shin N.R."/>
            <person name="Okamura Y."/>
            <person name="Kirsch R."/>
            <person name="Pauchet Y."/>
        </authorList>
    </citation>
    <scope>NUCLEOTIDE SEQUENCE [LARGE SCALE GENOMIC DNA]</scope>
    <source>
        <strain evidence="2">EAD_L_NR</strain>
    </source>
</reference>
<protein>
    <submittedName>
        <fullName evidence="2">Uncharacterized protein</fullName>
    </submittedName>
</protein>
<evidence type="ECO:0000313" key="3">
    <source>
        <dbReference type="Proteomes" id="UP001159042"/>
    </source>
</evidence>
<evidence type="ECO:0000313" key="2">
    <source>
        <dbReference type="EMBL" id="KAJ8918932.1"/>
    </source>
</evidence>
<sequence>MKQFEDLLWTTMRMVMSLPVSQYEALLAEVRDLRRKAQRVQQLARPLLQENLSPSPPPGTFTRIPRPRSPPDTRTRSQQYACIFIRLKLPKFTFTGD</sequence>
<keyword evidence="3" id="KW-1185">Reference proteome</keyword>
<evidence type="ECO:0000256" key="1">
    <source>
        <dbReference type="SAM" id="MobiDB-lite"/>
    </source>
</evidence>
<gene>
    <name evidence="2" type="ORF">NQ315_016834</name>
</gene>
<proteinExistence type="predicted"/>
<comment type="caution">
    <text evidence="2">The sequence shown here is derived from an EMBL/GenBank/DDBJ whole genome shotgun (WGS) entry which is preliminary data.</text>
</comment>
<dbReference type="Proteomes" id="UP001159042">
    <property type="component" value="Unassembled WGS sequence"/>
</dbReference>
<accession>A0AAV8VX51</accession>